<dbReference type="GO" id="GO:0005737">
    <property type="term" value="C:cytoplasm"/>
    <property type="evidence" value="ECO:0007669"/>
    <property type="project" value="UniProtKB-ARBA"/>
</dbReference>
<sequence>MRISRKKKKPQAPVVSVVYNERIKVPKVLVLNLEGSNLGVMNTTDAIRLAREQENDLVLINPKNDPPVAKMMDYGQYKYQKEKEDRIRRAKTHVTDTKGVRLSLRIGPHDLEIRRNQSLKFLNQGDKVKLEIILRGRENQQKPQAKEVMENFVKSIEEITGIRREQNVEIQFNKITAIIAKK</sequence>
<dbReference type="PANTHER" id="PTHR10938">
    <property type="entry name" value="TRANSLATION INITIATION FACTOR IF-3"/>
    <property type="match status" value="1"/>
</dbReference>
<dbReference type="Pfam" id="PF05198">
    <property type="entry name" value="IF3_N"/>
    <property type="match status" value="1"/>
</dbReference>
<dbReference type="NCBIfam" id="TIGR00168">
    <property type="entry name" value="infC"/>
    <property type="match status" value="1"/>
</dbReference>
<protein>
    <recommendedName>
        <fullName evidence="4">Translation initiation factor IF-3</fullName>
    </recommendedName>
</protein>
<name>A0A2M6W4T5_9BACT</name>
<evidence type="ECO:0000256" key="3">
    <source>
        <dbReference type="ARBA" id="ARBA00022917"/>
    </source>
</evidence>
<accession>A0A2M6W4T5</accession>
<dbReference type="PANTHER" id="PTHR10938:SF0">
    <property type="entry name" value="TRANSLATION INITIATION FACTOR IF-3, MITOCHONDRIAL"/>
    <property type="match status" value="1"/>
</dbReference>
<dbReference type="SUPFAM" id="SSF55200">
    <property type="entry name" value="Translation initiation factor IF3, C-terminal domain"/>
    <property type="match status" value="1"/>
</dbReference>
<dbReference type="Gene3D" id="3.10.20.80">
    <property type="entry name" value="Translation initiation factor 3 (IF-3), N-terminal domain"/>
    <property type="match status" value="1"/>
</dbReference>
<dbReference type="Proteomes" id="UP000231183">
    <property type="component" value="Unassembled WGS sequence"/>
</dbReference>
<dbReference type="InterPro" id="IPR036788">
    <property type="entry name" value="T_IF-3_C_sf"/>
</dbReference>
<evidence type="ECO:0000259" key="6">
    <source>
        <dbReference type="Pfam" id="PF05198"/>
    </source>
</evidence>
<evidence type="ECO:0000313" key="7">
    <source>
        <dbReference type="EMBL" id="PIT87807.1"/>
    </source>
</evidence>
<comment type="caution">
    <text evidence="7">The sequence shown here is derived from an EMBL/GenBank/DDBJ whole genome shotgun (WGS) entry which is preliminary data.</text>
</comment>
<feature type="domain" description="Translation initiation factor 3 N-terminal" evidence="6">
    <location>
        <begin position="20"/>
        <end position="86"/>
    </location>
</feature>
<feature type="domain" description="Translation initiation factor 3 C-terminal" evidence="5">
    <location>
        <begin position="96"/>
        <end position="180"/>
    </location>
</feature>
<evidence type="ECO:0000259" key="5">
    <source>
        <dbReference type="Pfam" id="PF00707"/>
    </source>
</evidence>
<reference evidence="8" key="1">
    <citation type="submission" date="2017-09" db="EMBL/GenBank/DDBJ databases">
        <title>Depth-based differentiation of microbial function through sediment-hosted aquifers and enrichment of novel symbionts in the deep terrestrial subsurface.</title>
        <authorList>
            <person name="Probst A.J."/>
            <person name="Ladd B."/>
            <person name="Jarett J.K."/>
            <person name="Geller-Mcgrath D.E."/>
            <person name="Sieber C.M.K."/>
            <person name="Emerson J.B."/>
            <person name="Anantharaman K."/>
            <person name="Thomas B.C."/>
            <person name="Malmstrom R."/>
            <person name="Stieglmeier M."/>
            <person name="Klingl A."/>
            <person name="Woyke T."/>
            <person name="Ryan C.M."/>
            <person name="Banfield J.F."/>
        </authorList>
    </citation>
    <scope>NUCLEOTIDE SEQUENCE [LARGE SCALE GENOMIC DNA]</scope>
</reference>
<dbReference type="InterPro" id="IPR019815">
    <property type="entry name" value="Translation_initiation_fac_3_C"/>
</dbReference>
<dbReference type="GO" id="GO:0043022">
    <property type="term" value="F:ribosome binding"/>
    <property type="evidence" value="ECO:0007669"/>
    <property type="project" value="TreeGrafter"/>
</dbReference>
<dbReference type="GO" id="GO:0032790">
    <property type="term" value="P:ribosome disassembly"/>
    <property type="evidence" value="ECO:0007669"/>
    <property type="project" value="TreeGrafter"/>
</dbReference>
<comment type="similarity">
    <text evidence="1">Belongs to the IF-3 family.</text>
</comment>
<gene>
    <name evidence="7" type="primary">infC</name>
    <name evidence="7" type="ORF">COU31_00950</name>
</gene>
<dbReference type="InterPro" id="IPR001288">
    <property type="entry name" value="Translation_initiation_fac_3"/>
</dbReference>
<dbReference type="Pfam" id="PF00707">
    <property type="entry name" value="IF3_C"/>
    <property type="match status" value="1"/>
</dbReference>
<dbReference type="InterPro" id="IPR036787">
    <property type="entry name" value="T_IF-3_N_sf"/>
</dbReference>
<evidence type="ECO:0000313" key="8">
    <source>
        <dbReference type="Proteomes" id="UP000231183"/>
    </source>
</evidence>
<dbReference type="AlphaFoldDB" id="A0A2M6W4T5"/>
<proteinExistence type="inferred from homology"/>
<organism evidence="7 8">
    <name type="scientific">Candidatus Magasanikbacteria bacterium CG10_big_fil_rev_8_21_14_0_10_40_10</name>
    <dbReference type="NCBI Taxonomy" id="1974648"/>
    <lineage>
        <taxon>Bacteria</taxon>
        <taxon>Candidatus Magasanikiibacteriota</taxon>
    </lineage>
</organism>
<evidence type="ECO:0000256" key="1">
    <source>
        <dbReference type="ARBA" id="ARBA00005439"/>
    </source>
</evidence>
<keyword evidence="2 7" id="KW-0396">Initiation factor</keyword>
<dbReference type="GO" id="GO:0003743">
    <property type="term" value="F:translation initiation factor activity"/>
    <property type="evidence" value="ECO:0007669"/>
    <property type="project" value="UniProtKB-UniRule"/>
</dbReference>
<dbReference type="SUPFAM" id="SSF54364">
    <property type="entry name" value="Translation initiation factor IF3, N-terminal domain"/>
    <property type="match status" value="1"/>
</dbReference>
<dbReference type="EMBL" id="PFBX01000006">
    <property type="protein sequence ID" value="PIT87807.1"/>
    <property type="molecule type" value="Genomic_DNA"/>
</dbReference>
<dbReference type="InterPro" id="IPR019814">
    <property type="entry name" value="Translation_initiation_fac_3_N"/>
</dbReference>
<dbReference type="Gene3D" id="3.30.110.10">
    <property type="entry name" value="Translation initiation factor 3 (IF-3), C-terminal domain"/>
    <property type="match status" value="1"/>
</dbReference>
<keyword evidence="3" id="KW-0648">Protein biosynthesis</keyword>
<evidence type="ECO:0000256" key="2">
    <source>
        <dbReference type="ARBA" id="ARBA00022540"/>
    </source>
</evidence>
<evidence type="ECO:0000256" key="4">
    <source>
        <dbReference type="NCBIfam" id="TIGR00168"/>
    </source>
</evidence>